<evidence type="ECO:0000313" key="3">
    <source>
        <dbReference type="Proteomes" id="UP001596233"/>
    </source>
</evidence>
<dbReference type="PANTHER" id="PTHR43155">
    <property type="entry name" value="CYCLIC DI-GMP PHOSPHODIESTERASE PA4108-RELATED"/>
    <property type="match status" value="1"/>
</dbReference>
<dbReference type="RefSeq" id="WP_379236759.1">
    <property type="nucleotide sequence ID" value="NZ_JBHSTE010000005.1"/>
</dbReference>
<dbReference type="SUPFAM" id="SSF109604">
    <property type="entry name" value="HD-domain/PDEase-like"/>
    <property type="match status" value="1"/>
</dbReference>
<dbReference type="EMBL" id="JBHSTE010000005">
    <property type="protein sequence ID" value="MFC6334352.1"/>
    <property type="molecule type" value="Genomic_DNA"/>
</dbReference>
<comment type="caution">
    <text evidence="2">The sequence shown here is derived from an EMBL/GenBank/DDBJ whole genome shotgun (WGS) entry which is preliminary data.</text>
</comment>
<dbReference type="InterPro" id="IPR037522">
    <property type="entry name" value="HD_GYP_dom"/>
</dbReference>
<sequence>MVSVKVDQLKLGEKLLEDVLTPLGSTLLLKEKVITERDLNILTAFMVDKVEIASSAPEDEQLKEEIPKHKVPVSNFNREYEKIVELLRKVSQLVLASQPIPLLDIRNQLNTIFEHLGEYNPITYTPTFTDNEDYLLHKSVVTSLTSYLMARWVGLPQKDWMQVALAGLLMDIGNVKVDADILNKPSKLTEHEKQQIQMHTIYGYQILRSITGLNDGVKLAALQHHERVDGSGYPNKFVGSQLHPYSKIVAVADIYHAMTLNHVYRKPISPYLVLEQIQSDAFGKLDPVNVRMFIEKVTNFNTGTRVRLSDGRVGEIVFFERDHPTRPWVSVGGTIVNLTIERSLHITEVI</sequence>
<protein>
    <submittedName>
        <fullName evidence="2">HD-GYP domain-containing protein</fullName>
        <ecNumber evidence="2">3.1.4.-</ecNumber>
    </submittedName>
</protein>
<name>A0ABW1V9B3_9BACL</name>
<reference evidence="3" key="1">
    <citation type="journal article" date="2019" name="Int. J. Syst. Evol. Microbiol.">
        <title>The Global Catalogue of Microorganisms (GCM) 10K type strain sequencing project: providing services to taxonomists for standard genome sequencing and annotation.</title>
        <authorList>
            <consortium name="The Broad Institute Genomics Platform"/>
            <consortium name="The Broad Institute Genome Sequencing Center for Infectious Disease"/>
            <person name="Wu L."/>
            <person name="Ma J."/>
        </authorList>
    </citation>
    <scope>NUCLEOTIDE SEQUENCE [LARGE SCALE GENOMIC DNA]</scope>
    <source>
        <strain evidence="3">PCU 280</strain>
    </source>
</reference>
<dbReference type="CDD" id="cd00077">
    <property type="entry name" value="HDc"/>
    <property type="match status" value="1"/>
</dbReference>
<evidence type="ECO:0000313" key="2">
    <source>
        <dbReference type="EMBL" id="MFC6334352.1"/>
    </source>
</evidence>
<organism evidence="2 3">
    <name type="scientific">Paenibacillus septentrionalis</name>
    <dbReference type="NCBI Taxonomy" id="429342"/>
    <lineage>
        <taxon>Bacteria</taxon>
        <taxon>Bacillati</taxon>
        <taxon>Bacillota</taxon>
        <taxon>Bacilli</taxon>
        <taxon>Bacillales</taxon>
        <taxon>Paenibacillaceae</taxon>
        <taxon>Paenibacillus</taxon>
    </lineage>
</organism>
<feature type="domain" description="HD-GYP" evidence="1">
    <location>
        <begin position="113"/>
        <end position="309"/>
    </location>
</feature>
<keyword evidence="3" id="KW-1185">Reference proteome</keyword>
<accession>A0ABW1V9B3</accession>
<proteinExistence type="predicted"/>
<dbReference type="Gene3D" id="1.10.3210.10">
    <property type="entry name" value="Hypothetical protein af1432"/>
    <property type="match status" value="1"/>
</dbReference>
<dbReference type="EC" id="3.1.4.-" evidence="2"/>
<dbReference type="PROSITE" id="PS51832">
    <property type="entry name" value="HD_GYP"/>
    <property type="match status" value="1"/>
</dbReference>
<dbReference type="PANTHER" id="PTHR43155:SF2">
    <property type="entry name" value="CYCLIC DI-GMP PHOSPHODIESTERASE PA4108"/>
    <property type="match status" value="1"/>
</dbReference>
<keyword evidence="2" id="KW-0378">Hydrolase</keyword>
<dbReference type="Proteomes" id="UP001596233">
    <property type="component" value="Unassembled WGS sequence"/>
</dbReference>
<dbReference type="Pfam" id="PF13487">
    <property type="entry name" value="HD_5"/>
    <property type="match status" value="1"/>
</dbReference>
<gene>
    <name evidence="2" type="ORF">ACFP56_17120</name>
</gene>
<evidence type="ECO:0000259" key="1">
    <source>
        <dbReference type="PROSITE" id="PS51832"/>
    </source>
</evidence>
<dbReference type="InterPro" id="IPR003607">
    <property type="entry name" value="HD/PDEase_dom"/>
</dbReference>
<dbReference type="GO" id="GO:0016787">
    <property type="term" value="F:hydrolase activity"/>
    <property type="evidence" value="ECO:0007669"/>
    <property type="project" value="UniProtKB-KW"/>
</dbReference>